<proteinExistence type="predicted"/>
<dbReference type="EMBL" id="JAVXUO010002434">
    <property type="protein sequence ID" value="KAK2973272.1"/>
    <property type="molecule type" value="Genomic_DNA"/>
</dbReference>
<reference evidence="1" key="1">
    <citation type="submission" date="2022-12" db="EMBL/GenBank/DDBJ databases">
        <title>Draft genome assemblies for two species of Escallonia (Escalloniales).</title>
        <authorList>
            <person name="Chanderbali A."/>
            <person name="Dervinis C."/>
            <person name="Anghel I."/>
            <person name="Soltis D."/>
            <person name="Soltis P."/>
            <person name="Zapata F."/>
        </authorList>
    </citation>
    <scope>NUCLEOTIDE SEQUENCE</scope>
    <source>
        <strain evidence="1">UCBG92.1500</strain>
        <tissue evidence="1">Leaf</tissue>
    </source>
</reference>
<dbReference type="Proteomes" id="UP001187471">
    <property type="component" value="Unassembled WGS sequence"/>
</dbReference>
<comment type="caution">
    <text evidence="1">The sequence shown here is derived from an EMBL/GenBank/DDBJ whole genome shotgun (WGS) entry which is preliminary data.</text>
</comment>
<evidence type="ECO:0000313" key="2">
    <source>
        <dbReference type="Proteomes" id="UP001187471"/>
    </source>
</evidence>
<name>A0AA88QR45_9ASTE</name>
<evidence type="ECO:0000313" key="1">
    <source>
        <dbReference type="EMBL" id="KAK2973272.1"/>
    </source>
</evidence>
<dbReference type="AlphaFoldDB" id="A0AA88QR45"/>
<organism evidence="1 2">
    <name type="scientific">Escallonia rubra</name>
    <dbReference type="NCBI Taxonomy" id="112253"/>
    <lineage>
        <taxon>Eukaryota</taxon>
        <taxon>Viridiplantae</taxon>
        <taxon>Streptophyta</taxon>
        <taxon>Embryophyta</taxon>
        <taxon>Tracheophyta</taxon>
        <taxon>Spermatophyta</taxon>
        <taxon>Magnoliopsida</taxon>
        <taxon>eudicotyledons</taxon>
        <taxon>Gunneridae</taxon>
        <taxon>Pentapetalae</taxon>
        <taxon>asterids</taxon>
        <taxon>campanulids</taxon>
        <taxon>Escalloniales</taxon>
        <taxon>Escalloniaceae</taxon>
        <taxon>Escallonia</taxon>
    </lineage>
</organism>
<accession>A0AA88QR45</accession>
<gene>
    <name evidence="1" type="ORF">RJ640_009727</name>
</gene>
<keyword evidence="2" id="KW-1185">Reference proteome</keyword>
<sequence>MDQEEEHTGPHLFGAQKDNANVYARIVVFTLFLDNHSLAGYKVSGISPSVVVNWVSEVVGKPLSVHDGLNEESKHGEHGESPILELLHFKLGKGLEIIGKAQGVEASAWVKWVNHLAKWSSGNTVALDGSHQDDLCSPDSQGALRVDQAWVSQVVESALAEDLGSGLELHRLTELDAIAGQKLGEDTQESSEHCPPRVDHLKLAVLGESPTTLSGPYHGLPDETTLLAFFLMETLPLPVIFEAVGVICTAFSTKDGEERAIVDATMAKE</sequence>
<protein>
    <submittedName>
        <fullName evidence="1">Uncharacterized protein</fullName>
    </submittedName>
</protein>